<dbReference type="Proteomes" id="UP000748025">
    <property type="component" value="Unassembled WGS sequence"/>
</dbReference>
<dbReference type="InterPro" id="IPR011701">
    <property type="entry name" value="MFS"/>
</dbReference>
<evidence type="ECO:0000256" key="1">
    <source>
        <dbReference type="ARBA" id="ARBA00004127"/>
    </source>
</evidence>
<keyword evidence="11" id="KW-1185">Reference proteome</keyword>
<evidence type="ECO:0000256" key="6">
    <source>
        <dbReference type="ARBA" id="ARBA00023136"/>
    </source>
</evidence>
<evidence type="ECO:0000256" key="7">
    <source>
        <dbReference type="SAM" id="MobiDB-lite"/>
    </source>
</evidence>
<accession>A0A9P7N5Q4</accession>
<gene>
    <name evidence="10" type="ORF">E4U43_004754</name>
</gene>
<dbReference type="Pfam" id="PF07690">
    <property type="entry name" value="MFS_1"/>
    <property type="match status" value="1"/>
</dbReference>
<dbReference type="PROSITE" id="PS50850">
    <property type="entry name" value="MFS"/>
    <property type="match status" value="1"/>
</dbReference>
<evidence type="ECO:0000313" key="11">
    <source>
        <dbReference type="Proteomes" id="UP000748025"/>
    </source>
</evidence>
<dbReference type="PANTHER" id="PTHR23514:SF3">
    <property type="entry name" value="BYPASS OF STOP CODON PROTEIN 6"/>
    <property type="match status" value="1"/>
</dbReference>
<dbReference type="GO" id="GO:0012505">
    <property type="term" value="C:endomembrane system"/>
    <property type="evidence" value="ECO:0007669"/>
    <property type="project" value="UniProtKB-SubCell"/>
</dbReference>
<evidence type="ECO:0000256" key="5">
    <source>
        <dbReference type="ARBA" id="ARBA00022989"/>
    </source>
</evidence>
<feature type="transmembrane region" description="Helical" evidence="8">
    <location>
        <begin position="277"/>
        <end position="296"/>
    </location>
</feature>
<feature type="transmembrane region" description="Helical" evidence="8">
    <location>
        <begin position="245"/>
        <end position="265"/>
    </location>
</feature>
<dbReference type="AlphaFoldDB" id="A0A9P7N5Q4"/>
<feature type="region of interest" description="Disordered" evidence="7">
    <location>
        <begin position="1"/>
        <end position="39"/>
    </location>
</feature>
<dbReference type="Gene3D" id="1.20.1250.20">
    <property type="entry name" value="MFS general substrate transporter like domains"/>
    <property type="match status" value="2"/>
</dbReference>
<feature type="transmembrane region" description="Helical" evidence="8">
    <location>
        <begin position="308"/>
        <end position="330"/>
    </location>
</feature>
<feature type="transmembrane region" description="Helical" evidence="8">
    <location>
        <begin position="399"/>
        <end position="419"/>
    </location>
</feature>
<feature type="transmembrane region" description="Helical" evidence="8">
    <location>
        <begin position="519"/>
        <end position="538"/>
    </location>
</feature>
<dbReference type="OrthoDB" id="413079at2759"/>
<dbReference type="EMBL" id="SRPW01003087">
    <property type="protein sequence ID" value="KAG5988419.1"/>
    <property type="molecule type" value="Genomic_DNA"/>
</dbReference>
<comment type="caution">
    <text evidence="10">The sequence shown here is derived from an EMBL/GenBank/DDBJ whole genome shotgun (WGS) entry which is preliminary data.</text>
</comment>
<feature type="domain" description="Major facilitator superfamily (MFS) profile" evidence="9">
    <location>
        <begin position="153"/>
        <end position="545"/>
    </location>
</feature>
<feature type="transmembrane region" description="Helical" evidence="8">
    <location>
        <begin position="366"/>
        <end position="393"/>
    </location>
</feature>
<feature type="region of interest" description="Disordered" evidence="7">
    <location>
        <begin position="92"/>
        <end position="150"/>
    </location>
</feature>
<reference evidence="10" key="1">
    <citation type="journal article" date="2020" name="bioRxiv">
        <title>Whole genome comparisons of ergot fungi reveals the divergence and evolution of species within the genus Claviceps are the result of varying mechanisms driving genome evolution and host range expansion.</title>
        <authorList>
            <person name="Wyka S.A."/>
            <person name="Mondo S.J."/>
            <person name="Liu M."/>
            <person name="Dettman J."/>
            <person name="Nalam V."/>
            <person name="Broders K.D."/>
        </authorList>
    </citation>
    <scope>NUCLEOTIDE SEQUENCE</scope>
    <source>
        <strain evidence="10">CCC 602</strain>
    </source>
</reference>
<dbReference type="SUPFAM" id="SSF103473">
    <property type="entry name" value="MFS general substrate transporter"/>
    <property type="match status" value="1"/>
</dbReference>
<protein>
    <recommendedName>
        <fullName evidence="9">Major facilitator superfamily (MFS) profile domain-containing protein</fullName>
    </recommendedName>
</protein>
<feature type="compositionally biased region" description="Basic and acidic residues" evidence="7">
    <location>
        <begin position="1"/>
        <end position="12"/>
    </location>
</feature>
<comment type="subcellular location">
    <subcellularLocation>
        <location evidence="1">Endomembrane system</location>
        <topology evidence="1">Multi-pass membrane protein</topology>
    </subcellularLocation>
</comment>
<feature type="transmembrane region" description="Helical" evidence="8">
    <location>
        <begin position="452"/>
        <end position="475"/>
    </location>
</feature>
<keyword evidence="6 8" id="KW-0472">Membrane</keyword>
<name>A0A9P7N5Q4_9HYPO</name>
<evidence type="ECO:0000256" key="8">
    <source>
        <dbReference type="SAM" id="Phobius"/>
    </source>
</evidence>
<feature type="transmembrane region" description="Helical" evidence="8">
    <location>
        <begin position="187"/>
        <end position="209"/>
    </location>
</feature>
<dbReference type="InterPro" id="IPR020846">
    <property type="entry name" value="MFS_dom"/>
</dbReference>
<dbReference type="GO" id="GO:0022857">
    <property type="term" value="F:transmembrane transporter activity"/>
    <property type="evidence" value="ECO:0007669"/>
    <property type="project" value="InterPro"/>
</dbReference>
<dbReference type="InterPro" id="IPR036259">
    <property type="entry name" value="MFS_trans_sf"/>
</dbReference>
<evidence type="ECO:0000259" key="9">
    <source>
        <dbReference type="PROSITE" id="PS50850"/>
    </source>
</evidence>
<dbReference type="FunFam" id="1.20.1250.20:FF:000286">
    <property type="entry name" value="MFS efflux transporter"/>
    <property type="match status" value="1"/>
</dbReference>
<evidence type="ECO:0000256" key="2">
    <source>
        <dbReference type="ARBA" id="ARBA00008335"/>
    </source>
</evidence>
<proteinExistence type="inferred from homology"/>
<evidence type="ECO:0000256" key="4">
    <source>
        <dbReference type="ARBA" id="ARBA00022692"/>
    </source>
</evidence>
<evidence type="ECO:0000256" key="3">
    <source>
        <dbReference type="ARBA" id="ARBA00022448"/>
    </source>
</evidence>
<comment type="similarity">
    <text evidence="2">Belongs to the major facilitator superfamily.</text>
</comment>
<feature type="transmembrane region" description="Helical" evidence="8">
    <location>
        <begin position="426"/>
        <end position="446"/>
    </location>
</feature>
<organism evidence="10 11">
    <name type="scientific">Claviceps pusilla</name>
    <dbReference type="NCBI Taxonomy" id="123648"/>
    <lineage>
        <taxon>Eukaryota</taxon>
        <taxon>Fungi</taxon>
        <taxon>Dikarya</taxon>
        <taxon>Ascomycota</taxon>
        <taxon>Pezizomycotina</taxon>
        <taxon>Sordariomycetes</taxon>
        <taxon>Hypocreomycetidae</taxon>
        <taxon>Hypocreales</taxon>
        <taxon>Clavicipitaceae</taxon>
        <taxon>Claviceps</taxon>
    </lineage>
</organism>
<keyword evidence="4 8" id="KW-0812">Transmembrane</keyword>
<dbReference type="PANTHER" id="PTHR23514">
    <property type="entry name" value="BYPASS OF STOP CODON PROTEIN 6"/>
    <property type="match status" value="1"/>
</dbReference>
<dbReference type="FunFam" id="1.20.1250.20:FF:000308">
    <property type="entry name" value="MFS efflux transporter"/>
    <property type="match status" value="1"/>
</dbReference>
<feature type="transmembrane region" description="Helical" evidence="8">
    <location>
        <begin position="487"/>
        <end position="507"/>
    </location>
</feature>
<keyword evidence="5 8" id="KW-1133">Transmembrane helix</keyword>
<keyword evidence="3" id="KW-0813">Transport</keyword>
<feature type="compositionally biased region" description="Polar residues" evidence="7">
    <location>
        <begin position="112"/>
        <end position="123"/>
    </location>
</feature>
<feature type="transmembrane region" description="Helical" evidence="8">
    <location>
        <begin position="221"/>
        <end position="239"/>
    </location>
</feature>
<dbReference type="GO" id="GO:0016020">
    <property type="term" value="C:membrane"/>
    <property type="evidence" value="ECO:0007669"/>
    <property type="project" value="TreeGrafter"/>
</dbReference>
<sequence length="546" mass="58341">MPGASPDERHGGDSWLVSGEIGGDWRVPGLEPAGPDTGHADPVLMPGDVIVHGDAQEVWVQNQLLGLIDFRPHLSSSTRARSAMSATEIMTPGSPAIQLNPLPAEPVDKQPRQTTGSASSRPQTAYVPEAPDHVPDAHAASAVASTERAERWNDSSGNMARVAATFLTFLVMGANDAAYGLESHYNLSYTIVSLVFLSPFLGYVSSALLNNYLHHTLGQRGISLICGGCHLVAYLIIALHPPYGVLVLAFVLAGFGNGVADAAWNAWIGNLANSSELLGLLHGFYGVGGVVSPLIATTMITKAGLPWFSFYYIMIAMAGLEIIFLSCAFWSSSGTAYRRVYKTHETEHGTRLRDVLFKAPSARVSWVAALFLLCYVGVEVALGGWIVVFMLRVRQGEPFASGMSAVGFWLGITIGRVILGFVTPRLGIKLSTAVYIGTAAGLELIFWLVPQFYVSAVAVALQGFFLGPLFPNAVLAASKLLPRQHHVLVIGFAAAFGGCGAAVLPFVTGILAQTRGPQVLQPMVLSLLMVLLGIWFCFPRIGKRKE</sequence>
<dbReference type="InterPro" id="IPR051788">
    <property type="entry name" value="MFS_Transporter"/>
</dbReference>
<evidence type="ECO:0000313" key="10">
    <source>
        <dbReference type="EMBL" id="KAG5988419.1"/>
    </source>
</evidence>